<reference evidence="15 16" key="1">
    <citation type="journal article" name="Front. Microbiol.">
        <title>Sugar Metabolism of the First Thermophilic Planctomycete Thermogutta terrifontis: Comparative Genomic and Transcriptomic Approaches.</title>
        <authorList>
            <person name="Elcheninov A.G."/>
            <person name="Menzel P."/>
            <person name="Gudbergsdottir S.R."/>
            <person name="Slesarev A.I."/>
            <person name="Kadnikov V.V."/>
            <person name="Krogh A."/>
            <person name="Bonch-Osmolovskaya E.A."/>
            <person name="Peng X."/>
            <person name="Kublanov I.V."/>
        </authorList>
    </citation>
    <scope>NUCLEOTIDE SEQUENCE [LARGE SCALE GENOMIC DNA]</scope>
    <source>
        <strain evidence="15 16">R1</strain>
    </source>
</reference>
<evidence type="ECO:0000313" key="16">
    <source>
        <dbReference type="Proteomes" id="UP000215086"/>
    </source>
</evidence>
<dbReference type="InterPro" id="IPR029061">
    <property type="entry name" value="THDP-binding"/>
</dbReference>
<protein>
    <recommendedName>
        <fullName evidence="4 9">Pyruvate dehydrogenase E1 component</fullName>
        <ecNumber evidence="3 9">1.2.4.1</ecNumber>
    </recommendedName>
</protein>
<comment type="catalytic activity">
    <reaction evidence="8 9">
        <text>N(6)-[(R)-lipoyl]-L-lysyl-[protein] + pyruvate + H(+) = N(6)-[(R)-S(8)-acetyldihydrolipoyl]-L-lysyl-[protein] + CO2</text>
        <dbReference type="Rhea" id="RHEA:19189"/>
        <dbReference type="Rhea" id="RHEA-COMP:10474"/>
        <dbReference type="Rhea" id="RHEA-COMP:10478"/>
        <dbReference type="ChEBI" id="CHEBI:15361"/>
        <dbReference type="ChEBI" id="CHEBI:15378"/>
        <dbReference type="ChEBI" id="CHEBI:16526"/>
        <dbReference type="ChEBI" id="CHEBI:83099"/>
        <dbReference type="ChEBI" id="CHEBI:83111"/>
        <dbReference type="EC" id="1.2.4.1"/>
    </reaction>
</comment>
<feature type="domain" description="Transketolase-like C-terminal" evidence="14">
    <location>
        <begin position="737"/>
        <end position="872"/>
    </location>
</feature>
<feature type="domain" description="Transketolase N-terminal" evidence="12">
    <location>
        <begin position="104"/>
        <end position="324"/>
    </location>
</feature>
<dbReference type="InterPro" id="IPR055152">
    <property type="entry name" value="Transketolase-like_C_2"/>
</dbReference>
<accession>A0A286RI62</accession>
<evidence type="ECO:0000256" key="4">
    <source>
        <dbReference type="ARBA" id="ARBA00017172"/>
    </source>
</evidence>
<dbReference type="EC" id="1.2.4.1" evidence="3 9"/>
<evidence type="ECO:0000259" key="14">
    <source>
        <dbReference type="Pfam" id="PF22613"/>
    </source>
</evidence>
<evidence type="ECO:0000256" key="6">
    <source>
        <dbReference type="ARBA" id="ARBA00023052"/>
    </source>
</evidence>
<dbReference type="Pfam" id="PF00456">
    <property type="entry name" value="Transketolase_N"/>
    <property type="match status" value="1"/>
</dbReference>
<dbReference type="InterPro" id="IPR005474">
    <property type="entry name" value="Transketolase_N"/>
</dbReference>
<dbReference type="SUPFAM" id="SSF52922">
    <property type="entry name" value="TK C-terminal domain-like"/>
    <property type="match status" value="1"/>
</dbReference>
<dbReference type="InterPro" id="IPR004660">
    <property type="entry name" value="PDH_E1"/>
</dbReference>
<dbReference type="AlphaFoldDB" id="A0A286RI62"/>
<dbReference type="InterPro" id="IPR009014">
    <property type="entry name" value="Transketo_C/PFOR_II"/>
</dbReference>
<feature type="binding site" evidence="10">
    <location>
        <position position="256"/>
    </location>
    <ligand>
        <name>Mg(2+)</name>
        <dbReference type="ChEBI" id="CHEBI:18420"/>
    </ligand>
</feature>
<dbReference type="InterPro" id="IPR041621">
    <property type="entry name" value="PDH_E1_M"/>
</dbReference>
<dbReference type="Pfam" id="PF17831">
    <property type="entry name" value="PDH_E1_M"/>
    <property type="match status" value="1"/>
</dbReference>
<dbReference type="PANTHER" id="PTHR43825">
    <property type="entry name" value="PYRUVATE DEHYDROGENASE E1 COMPONENT"/>
    <property type="match status" value="1"/>
</dbReference>
<dbReference type="Proteomes" id="UP000215086">
    <property type="component" value="Chromosome"/>
</dbReference>
<feature type="region of interest" description="Disordered" evidence="11">
    <location>
        <begin position="1"/>
        <end position="25"/>
    </location>
</feature>
<gene>
    <name evidence="15" type="ORF">THTE_3014</name>
</gene>
<feature type="domain" description="Pyruvate dehydrogenase E1 component middle" evidence="13">
    <location>
        <begin position="505"/>
        <end position="724"/>
    </location>
</feature>
<dbReference type="RefSeq" id="WP_095415626.1">
    <property type="nucleotide sequence ID" value="NZ_CP018477.1"/>
</dbReference>
<evidence type="ECO:0000256" key="10">
    <source>
        <dbReference type="PIRSR" id="PIRSR000156-1"/>
    </source>
</evidence>
<feature type="binding site" evidence="10">
    <location>
        <position position="288"/>
    </location>
    <ligand>
        <name>Mg(2+)</name>
        <dbReference type="ChEBI" id="CHEBI:18420"/>
    </ligand>
</feature>
<keyword evidence="7 9" id="KW-0670">Pyruvate</keyword>
<evidence type="ECO:0000256" key="1">
    <source>
        <dbReference type="ARBA" id="ARBA00001964"/>
    </source>
</evidence>
<sequence length="914" mass="103037">MSALDVRQQETQERQPTNGQLPEGAIPQLAKDIDPEETQEWLDALEYVIRKHGGERAVYLLERLKEKAFRSGVPWVSAATTPYINTIPPEQEPEYPGDRAIERRIKSIIRWNAMAMVVRANRVSSGIGGHISTFASAATLYEVGFNHFFRGKQGNHPPDFVYFQGHASPGIYARAFLEGRITEKQLENFRRELAEGGGLSSYPHPWLMPNFWEFPTVSMGLGPIMAIYQARFNQYLADRGILPEARESKVWCFLGDGECDEPETLGAITLAGRERLDNLIFVVNCNLQRLDGPVRGNGKIIQELEGAFRGAGWNVIKVIWGSDWDPLLAKDKDGLLVRRMNEVVDGQYQKYTVMPGSYIRKHFFGVDPRLEALVADLTDEQIRRLKRGGHDPVKVYAAYKAAVEHKGSPTVILAKTIKGYGLGEAGEGRNITHQQKKLNEEELRRFRERFDIPIPDDKVAEAPFYRPPEDSPEIQYLKARRKALGGPVPSRRQPKVKLKPPKWEDFAEFFAGSEGREVSTTMAFVRLLARLMRDKNIGRYIVPIVPDESRTFGMEALFRQFGIYSHVGQLYEPVDSDTVLYYREAVDGQILEEGITEAGSMASFIAAGTAHSTHGINMIPFFIFYSMFGFQRIGDLIWAAGDMRCRGFLMGGTSGRTTLAGEGLQHQDGNSHLYALAYPTCQAYDPCYAYEMAVIVLDGIRRMYYEEEDIFYYITLMNENYEMPILPMGSTEGICKGMYRLSVRDLGPDRPSVDLMASGAILREALRAQEILDQKFAVSSRVFSVTSWKRLLEDAREVDRYNRLHPESAPRVPYVQQVLEGSQGTVVAASDYVSAVPLTLARWIPGDYVALGTDGFGRSEARRELRRFFEVDAENIALAALTSLAERGLYPKDRLASAIRELGLDPEKPVPWKV</sequence>
<dbReference type="InterPro" id="IPR051157">
    <property type="entry name" value="PDH/Transketolase"/>
</dbReference>
<name>A0A286RI62_9BACT</name>
<evidence type="ECO:0000256" key="5">
    <source>
        <dbReference type="ARBA" id="ARBA00023002"/>
    </source>
</evidence>
<evidence type="ECO:0000256" key="9">
    <source>
        <dbReference type="PIRNR" id="PIRNR000156"/>
    </source>
</evidence>
<dbReference type="Pfam" id="PF22613">
    <property type="entry name" value="Transketolase_C_1"/>
    <property type="match status" value="1"/>
</dbReference>
<dbReference type="FunFam" id="3.40.50.970:FF:000011">
    <property type="entry name" value="Pyruvate dehydrogenase E1 component"/>
    <property type="match status" value="1"/>
</dbReference>
<dbReference type="OrthoDB" id="9759664at2"/>
<dbReference type="Gene3D" id="3.40.50.970">
    <property type="match status" value="2"/>
</dbReference>
<dbReference type="GO" id="GO:0004739">
    <property type="term" value="F:pyruvate dehydrogenase (acetyl-transferring) activity"/>
    <property type="evidence" value="ECO:0007669"/>
    <property type="project" value="UniProtKB-EC"/>
</dbReference>
<comment type="cofactor">
    <cofactor evidence="1 9">
        <name>thiamine diphosphate</name>
        <dbReference type="ChEBI" id="CHEBI:58937"/>
    </cofactor>
</comment>
<dbReference type="GO" id="GO:0046872">
    <property type="term" value="F:metal ion binding"/>
    <property type="evidence" value="ECO:0007669"/>
    <property type="project" value="UniProtKB-KW"/>
</dbReference>
<evidence type="ECO:0000256" key="8">
    <source>
        <dbReference type="ARBA" id="ARBA00051231"/>
    </source>
</evidence>
<organism evidence="15 16">
    <name type="scientific">Thermogutta terrifontis</name>
    <dbReference type="NCBI Taxonomy" id="1331910"/>
    <lineage>
        <taxon>Bacteria</taxon>
        <taxon>Pseudomonadati</taxon>
        <taxon>Planctomycetota</taxon>
        <taxon>Planctomycetia</taxon>
        <taxon>Pirellulales</taxon>
        <taxon>Thermoguttaceae</taxon>
        <taxon>Thermogutta</taxon>
    </lineage>
</organism>
<keyword evidence="10" id="KW-0460">Magnesium</keyword>
<comment type="function">
    <text evidence="2 9">Component of the pyruvate dehydrogenase (PDH) complex, that catalyzes the overall conversion of pyruvate to acetyl-CoA and CO(2).</text>
</comment>
<keyword evidence="10" id="KW-0479">Metal-binding</keyword>
<dbReference type="Gene3D" id="3.40.50.920">
    <property type="match status" value="1"/>
</dbReference>
<proteinExistence type="predicted"/>
<dbReference type="SUPFAM" id="SSF52518">
    <property type="entry name" value="Thiamin diphosphate-binding fold (THDP-binding)"/>
    <property type="match status" value="2"/>
</dbReference>
<dbReference type="KEGG" id="ttf:THTE_3014"/>
<keyword evidence="16" id="KW-1185">Reference proteome</keyword>
<dbReference type="PANTHER" id="PTHR43825:SF3">
    <property type="entry name" value="PYRUVATE DEHYDROGENASE E1 COMPONENT"/>
    <property type="match status" value="1"/>
</dbReference>
<evidence type="ECO:0000256" key="2">
    <source>
        <dbReference type="ARBA" id="ARBA00003157"/>
    </source>
</evidence>
<evidence type="ECO:0000256" key="7">
    <source>
        <dbReference type="ARBA" id="ARBA00023317"/>
    </source>
</evidence>
<dbReference type="PIRSF" id="PIRSF000156">
    <property type="entry name" value="Pyruvate_dh_E1"/>
    <property type="match status" value="1"/>
</dbReference>
<comment type="cofactor">
    <cofactor evidence="10">
        <name>Mg(2+)</name>
        <dbReference type="ChEBI" id="CHEBI:18420"/>
    </cofactor>
</comment>
<evidence type="ECO:0000256" key="11">
    <source>
        <dbReference type="SAM" id="MobiDB-lite"/>
    </source>
</evidence>
<evidence type="ECO:0000256" key="3">
    <source>
        <dbReference type="ARBA" id="ARBA00012281"/>
    </source>
</evidence>
<dbReference type="InterPro" id="IPR035807">
    <property type="entry name" value="PDC_E1_N"/>
</dbReference>
<keyword evidence="6 9" id="KW-0786">Thiamine pyrophosphate</keyword>
<dbReference type="CDD" id="cd02017">
    <property type="entry name" value="TPP_E1_EcPDC_like"/>
    <property type="match status" value="1"/>
</dbReference>
<dbReference type="NCBIfam" id="TIGR00759">
    <property type="entry name" value="aceE"/>
    <property type="match status" value="1"/>
</dbReference>
<feature type="binding site" evidence="10">
    <location>
        <position position="286"/>
    </location>
    <ligand>
        <name>Mg(2+)</name>
        <dbReference type="ChEBI" id="CHEBI:18420"/>
    </ligand>
</feature>
<dbReference type="EMBL" id="CP018477">
    <property type="protein sequence ID" value="ASV75616.1"/>
    <property type="molecule type" value="Genomic_DNA"/>
</dbReference>
<keyword evidence="5 9" id="KW-0560">Oxidoreductase</keyword>
<evidence type="ECO:0000313" key="15">
    <source>
        <dbReference type="EMBL" id="ASV75616.1"/>
    </source>
</evidence>
<evidence type="ECO:0000259" key="13">
    <source>
        <dbReference type="Pfam" id="PF17831"/>
    </source>
</evidence>
<evidence type="ECO:0000259" key="12">
    <source>
        <dbReference type="Pfam" id="PF00456"/>
    </source>
</evidence>